<comment type="caution">
    <text evidence="1">The sequence shown here is derived from an EMBL/GenBank/DDBJ whole genome shotgun (WGS) entry which is preliminary data.</text>
</comment>
<evidence type="ECO:0000313" key="1">
    <source>
        <dbReference type="EMBL" id="GIY73744.1"/>
    </source>
</evidence>
<evidence type="ECO:0000313" key="2">
    <source>
        <dbReference type="Proteomes" id="UP001054945"/>
    </source>
</evidence>
<protein>
    <recommendedName>
        <fullName evidence="3">Maturase K</fullName>
    </recommendedName>
</protein>
<accession>A0AAV4VVX8</accession>
<evidence type="ECO:0008006" key="3">
    <source>
        <dbReference type="Google" id="ProtNLM"/>
    </source>
</evidence>
<organism evidence="1 2">
    <name type="scientific">Caerostris extrusa</name>
    <name type="common">Bark spider</name>
    <name type="synonym">Caerostris bankana</name>
    <dbReference type="NCBI Taxonomy" id="172846"/>
    <lineage>
        <taxon>Eukaryota</taxon>
        <taxon>Metazoa</taxon>
        <taxon>Ecdysozoa</taxon>
        <taxon>Arthropoda</taxon>
        <taxon>Chelicerata</taxon>
        <taxon>Arachnida</taxon>
        <taxon>Araneae</taxon>
        <taxon>Araneomorphae</taxon>
        <taxon>Entelegynae</taxon>
        <taxon>Araneoidea</taxon>
        <taxon>Araneidae</taxon>
        <taxon>Caerostris</taxon>
    </lineage>
</organism>
<dbReference type="Proteomes" id="UP001054945">
    <property type="component" value="Unassembled WGS sequence"/>
</dbReference>
<reference evidence="1 2" key="1">
    <citation type="submission" date="2021-06" db="EMBL/GenBank/DDBJ databases">
        <title>Caerostris extrusa draft genome.</title>
        <authorList>
            <person name="Kono N."/>
            <person name="Arakawa K."/>
        </authorList>
    </citation>
    <scope>NUCLEOTIDE SEQUENCE [LARGE SCALE GENOMIC DNA]</scope>
</reference>
<gene>
    <name evidence="1" type="ORF">CEXT_710101</name>
</gene>
<dbReference type="AlphaFoldDB" id="A0AAV4VVX8"/>
<dbReference type="EMBL" id="BPLR01015117">
    <property type="protein sequence ID" value="GIY73744.1"/>
    <property type="molecule type" value="Genomic_DNA"/>
</dbReference>
<sequence>MPFQSTGLAKQELDPFQNVAVEYLEEAFQSFLPYDIITWFYPLSSHVFLGKVRLHFLQPQIYRHLRSCSFFLFLRIELDPTSINTTKTKTRHDCLITQVVVLEFRLALKRLRFQRIFKRDKLLNTNYAELNLS</sequence>
<keyword evidence="2" id="KW-1185">Reference proteome</keyword>
<proteinExistence type="predicted"/>
<name>A0AAV4VVX8_CAEEX</name>